<name>A0ABR1SZE3_9PEZI</name>
<evidence type="ECO:0000313" key="8">
    <source>
        <dbReference type="Proteomes" id="UP001444661"/>
    </source>
</evidence>
<evidence type="ECO:0000256" key="1">
    <source>
        <dbReference type="ARBA" id="ARBA00001971"/>
    </source>
</evidence>
<dbReference type="EMBL" id="JAQQWK010000006">
    <property type="protein sequence ID" value="KAK8039690.1"/>
    <property type="molecule type" value="Genomic_DNA"/>
</dbReference>
<keyword evidence="3" id="KW-0349">Heme</keyword>
<dbReference type="SUPFAM" id="SSF48264">
    <property type="entry name" value="Cytochrome P450"/>
    <property type="match status" value="1"/>
</dbReference>
<comment type="similarity">
    <text evidence="2">Belongs to the cytochrome P450 family.</text>
</comment>
<evidence type="ECO:0000313" key="7">
    <source>
        <dbReference type="EMBL" id="KAK8039690.1"/>
    </source>
</evidence>
<evidence type="ECO:0000256" key="5">
    <source>
        <dbReference type="ARBA" id="ARBA00023004"/>
    </source>
</evidence>
<keyword evidence="8" id="KW-1185">Reference proteome</keyword>
<keyword evidence="4" id="KW-0479">Metal-binding</keyword>
<dbReference type="InterPro" id="IPR001128">
    <property type="entry name" value="Cyt_P450"/>
</dbReference>
<keyword evidence="6" id="KW-0560">Oxidoreductase</keyword>
<keyword evidence="5" id="KW-0408">Iron</keyword>
<dbReference type="InterPro" id="IPR036396">
    <property type="entry name" value="Cyt_P450_sf"/>
</dbReference>
<dbReference type="Proteomes" id="UP001444661">
    <property type="component" value="Unassembled WGS sequence"/>
</dbReference>
<protein>
    <submittedName>
        <fullName evidence="7">Cytochrome P450</fullName>
    </submittedName>
</protein>
<dbReference type="Pfam" id="PF00067">
    <property type="entry name" value="p450"/>
    <property type="match status" value="1"/>
</dbReference>
<reference evidence="7 8" key="1">
    <citation type="submission" date="2023-01" db="EMBL/GenBank/DDBJ databases">
        <title>Analysis of 21 Apiospora genomes using comparative genomics revels a genus with tremendous synthesis potential of carbohydrate active enzymes and secondary metabolites.</title>
        <authorList>
            <person name="Sorensen T."/>
        </authorList>
    </citation>
    <scope>NUCLEOTIDE SEQUENCE [LARGE SCALE GENOMIC DNA]</scope>
    <source>
        <strain evidence="7 8">CBS 33761</strain>
    </source>
</reference>
<dbReference type="Gene3D" id="1.10.630.10">
    <property type="entry name" value="Cytochrome P450"/>
    <property type="match status" value="1"/>
</dbReference>
<dbReference type="InterPro" id="IPR002403">
    <property type="entry name" value="Cyt_P450_E_grp-IV"/>
</dbReference>
<comment type="cofactor">
    <cofactor evidence="1">
        <name>heme</name>
        <dbReference type="ChEBI" id="CHEBI:30413"/>
    </cofactor>
</comment>
<dbReference type="InterPro" id="IPR050529">
    <property type="entry name" value="CYP450_sterol_14alpha_dmase"/>
</dbReference>
<sequence length="559" mass="63486">MFDTNALSSVRTLPEALGITPSYLLVCLASCMGLALLSCKFVAATFKSPASPQKLRDPVPGIYNTLQFMLNNHKFMTRAQAALQRGRHSILRFSLGPKTVYLVAGQQNVRAVFGRDLVHDVTNQDQMTRYALPTLYKMNPAEVRRWEADRSGVMKTPIPGTEDVPARQRLWYNYEHIYAEYLGKPQYMKPLIKRYDDNLQRVLSSYPLDEWSSVSVQKLCRDEVTRTLVNTLFGPRLMELNPDFVDRLWAFDEQVFQLVMGLPKWLNSKPAKAHDAYVDPIERWLEYASSGFDWDAADAEADWEPRFGGRAVRELYRWMKETDWRNEVIAATLGALVFALNSNSVPTTMWMLMEIIKDPDLLQAIREEVSTATTTDADSGKLVFEHQKVVALPLLQSIWTETLRLRINFNIVRDVKQPVTLDNGNTTIEKGALIQVPMMVAHYDESVWGAADHPASEFWAERHIRYSGGERKYVMAGHPAAYFPFGGGANICPGRQLAKHEIFTTAATIVSRFELEVLGWTNPADGSHSDRAAESDLRYCGAGAMPPDRDLKVRWKRIR</sequence>
<dbReference type="PANTHER" id="PTHR24304:SF2">
    <property type="entry name" value="24-HYDROXYCHOLESTEROL 7-ALPHA-HYDROXYLASE"/>
    <property type="match status" value="1"/>
</dbReference>
<comment type="caution">
    <text evidence="7">The sequence shown here is derived from an EMBL/GenBank/DDBJ whole genome shotgun (WGS) entry which is preliminary data.</text>
</comment>
<proteinExistence type="inferred from homology"/>
<organism evidence="7 8">
    <name type="scientific">Apiospora rasikravindrae</name>
    <dbReference type="NCBI Taxonomy" id="990691"/>
    <lineage>
        <taxon>Eukaryota</taxon>
        <taxon>Fungi</taxon>
        <taxon>Dikarya</taxon>
        <taxon>Ascomycota</taxon>
        <taxon>Pezizomycotina</taxon>
        <taxon>Sordariomycetes</taxon>
        <taxon>Xylariomycetidae</taxon>
        <taxon>Amphisphaeriales</taxon>
        <taxon>Apiosporaceae</taxon>
        <taxon>Apiospora</taxon>
    </lineage>
</organism>
<evidence type="ECO:0000256" key="3">
    <source>
        <dbReference type="ARBA" id="ARBA00022617"/>
    </source>
</evidence>
<dbReference type="PANTHER" id="PTHR24304">
    <property type="entry name" value="CYTOCHROME P450 FAMILY 7"/>
    <property type="match status" value="1"/>
</dbReference>
<keyword evidence="6" id="KW-0503">Monooxygenase</keyword>
<dbReference type="PRINTS" id="PR00465">
    <property type="entry name" value="EP450IV"/>
</dbReference>
<gene>
    <name evidence="7" type="ORF">PG993_008101</name>
</gene>
<evidence type="ECO:0000256" key="6">
    <source>
        <dbReference type="ARBA" id="ARBA00023033"/>
    </source>
</evidence>
<evidence type="ECO:0000256" key="4">
    <source>
        <dbReference type="ARBA" id="ARBA00022723"/>
    </source>
</evidence>
<accession>A0ABR1SZE3</accession>
<evidence type="ECO:0000256" key="2">
    <source>
        <dbReference type="ARBA" id="ARBA00010617"/>
    </source>
</evidence>
<dbReference type="CDD" id="cd11040">
    <property type="entry name" value="CYP7_CYP8-like"/>
    <property type="match status" value="1"/>
</dbReference>